<sequence>MSVGVDVGDFNVGANFIIFGYRVALPGRVFVPHQFPTRAGSIEQSDLAKQSLAQRQAPGLVASDDYIE</sequence>
<reference evidence="1" key="2">
    <citation type="submission" date="2020-09" db="EMBL/GenBank/DDBJ databases">
        <authorList>
            <person name="Sun Q."/>
            <person name="Kim S."/>
        </authorList>
    </citation>
    <scope>NUCLEOTIDE SEQUENCE</scope>
    <source>
        <strain evidence="1">KCTC 22169</strain>
    </source>
</reference>
<keyword evidence="2" id="KW-1185">Reference proteome</keyword>
<protein>
    <submittedName>
        <fullName evidence="1">Uncharacterized protein</fullName>
    </submittedName>
</protein>
<evidence type="ECO:0000313" key="1">
    <source>
        <dbReference type="EMBL" id="GGX49638.1"/>
    </source>
</evidence>
<reference evidence="1" key="1">
    <citation type="journal article" date="2014" name="Int. J. Syst. Evol. Microbiol.">
        <title>Complete genome sequence of Corynebacterium casei LMG S-19264T (=DSM 44701T), isolated from a smear-ripened cheese.</title>
        <authorList>
            <consortium name="US DOE Joint Genome Institute (JGI-PGF)"/>
            <person name="Walter F."/>
            <person name="Albersmeier A."/>
            <person name="Kalinowski J."/>
            <person name="Ruckert C."/>
        </authorList>
    </citation>
    <scope>NUCLEOTIDE SEQUENCE</scope>
    <source>
        <strain evidence="1">KCTC 22169</strain>
    </source>
</reference>
<organism evidence="1 2">
    <name type="scientific">Saccharospirillum salsuginis</name>
    <dbReference type="NCBI Taxonomy" id="418750"/>
    <lineage>
        <taxon>Bacteria</taxon>
        <taxon>Pseudomonadati</taxon>
        <taxon>Pseudomonadota</taxon>
        <taxon>Gammaproteobacteria</taxon>
        <taxon>Oceanospirillales</taxon>
        <taxon>Saccharospirillaceae</taxon>
        <taxon>Saccharospirillum</taxon>
    </lineage>
</organism>
<proteinExistence type="predicted"/>
<accession>A0A918N8V0</accession>
<name>A0A918N8V0_9GAMM</name>
<dbReference type="EMBL" id="BMXR01000003">
    <property type="protein sequence ID" value="GGX49638.1"/>
    <property type="molecule type" value="Genomic_DNA"/>
</dbReference>
<comment type="caution">
    <text evidence="1">The sequence shown here is derived from an EMBL/GenBank/DDBJ whole genome shotgun (WGS) entry which is preliminary data.</text>
</comment>
<dbReference type="AlphaFoldDB" id="A0A918N8V0"/>
<dbReference type="Proteomes" id="UP000626148">
    <property type="component" value="Unassembled WGS sequence"/>
</dbReference>
<gene>
    <name evidence="1" type="ORF">GCM10007392_16230</name>
</gene>
<evidence type="ECO:0000313" key="2">
    <source>
        <dbReference type="Proteomes" id="UP000626148"/>
    </source>
</evidence>